<feature type="compositionally biased region" description="Basic and acidic residues" evidence="6">
    <location>
        <begin position="202"/>
        <end position="213"/>
    </location>
</feature>
<comment type="function">
    <text evidence="5">DNA-dependent RNA polymerase which catalyzes the transcription of DNA into RNA using the four ribonucleoside triphosphates as substrates.</text>
</comment>
<dbReference type="Gene3D" id="3.30.1490.120">
    <property type="entry name" value="RNA polymerase Rpb7-like, N-terminal domain"/>
    <property type="match status" value="1"/>
</dbReference>
<proteinExistence type="predicted"/>
<dbReference type="PANTHER" id="PTHR12709:SF5">
    <property type="entry name" value="DNA-DIRECTED RNA POLYMERASE I SUBUNIT RPA43"/>
    <property type="match status" value="1"/>
</dbReference>
<comment type="subcellular location">
    <subcellularLocation>
        <location evidence="1 5">Nucleus</location>
    </subcellularLocation>
</comment>
<accession>A0ABR3QN53</accession>
<dbReference type="InterPro" id="IPR041178">
    <property type="entry name" value="RPA43_OB"/>
</dbReference>
<reference evidence="8 9" key="1">
    <citation type="submission" date="2024-02" db="EMBL/GenBank/DDBJ databases">
        <title>De novo assembly and annotation of 12 fungi associated with fruit tree decline syndrome in Ontario, Canada.</title>
        <authorList>
            <person name="Sulman M."/>
            <person name="Ellouze W."/>
            <person name="Ilyukhin E."/>
        </authorList>
    </citation>
    <scope>NUCLEOTIDE SEQUENCE [LARGE SCALE GENOMIC DNA]</scope>
    <source>
        <strain evidence="8 9">M97-236</strain>
    </source>
</reference>
<dbReference type="PANTHER" id="PTHR12709">
    <property type="entry name" value="DNA-DIRECTED RNA POLYMERASE II, III"/>
    <property type="match status" value="1"/>
</dbReference>
<dbReference type="InterPro" id="IPR045113">
    <property type="entry name" value="Rpb7-like"/>
</dbReference>
<keyword evidence="9" id="KW-1185">Reference proteome</keyword>
<dbReference type="InterPro" id="IPR036898">
    <property type="entry name" value="RNA_pol_Rpb7-like_N_sf"/>
</dbReference>
<evidence type="ECO:0000256" key="1">
    <source>
        <dbReference type="ARBA" id="ARBA00004123"/>
    </source>
</evidence>
<protein>
    <recommendedName>
        <fullName evidence="5">DNA-directed RNA polymerase subunit</fullName>
    </recommendedName>
</protein>
<evidence type="ECO:0000313" key="9">
    <source>
        <dbReference type="Proteomes" id="UP001521222"/>
    </source>
</evidence>
<keyword evidence="4 5" id="KW-0539">Nucleus</keyword>
<dbReference type="Proteomes" id="UP001521222">
    <property type="component" value="Unassembled WGS sequence"/>
</dbReference>
<evidence type="ECO:0000256" key="4">
    <source>
        <dbReference type="ARBA" id="ARBA00023242"/>
    </source>
</evidence>
<evidence type="ECO:0000256" key="2">
    <source>
        <dbReference type="ARBA" id="ARBA00022478"/>
    </source>
</evidence>
<dbReference type="Gene3D" id="2.40.50.1060">
    <property type="match status" value="1"/>
</dbReference>
<evidence type="ECO:0000256" key="3">
    <source>
        <dbReference type="ARBA" id="ARBA00023163"/>
    </source>
</evidence>
<evidence type="ECO:0000256" key="6">
    <source>
        <dbReference type="SAM" id="MobiDB-lite"/>
    </source>
</evidence>
<keyword evidence="3 5" id="KW-0804">Transcription</keyword>
<feature type="region of interest" description="Disordered" evidence="6">
    <location>
        <begin position="186"/>
        <end position="231"/>
    </location>
</feature>
<keyword evidence="2 5" id="KW-0240">DNA-directed RNA polymerase</keyword>
<gene>
    <name evidence="8" type="ORF">SLS59_009285</name>
</gene>
<comment type="caution">
    <text evidence="8">The sequence shown here is derived from an EMBL/GenBank/DDBJ whole genome shotgun (WGS) entry which is preliminary data.</text>
</comment>
<evidence type="ECO:0000256" key="5">
    <source>
        <dbReference type="RuleBase" id="RU369086"/>
    </source>
</evidence>
<name>A0ABR3QN53_9PLEO</name>
<dbReference type="Pfam" id="PF17875">
    <property type="entry name" value="RPA43_OB"/>
    <property type="match status" value="1"/>
</dbReference>
<evidence type="ECO:0000259" key="7">
    <source>
        <dbReference type="Pfam" id="PF17875"/>
    </source>
</evidence>
<evidence type="ECO:0000313" key="8">
    <source>
        <dbReference type="EMBL" id="KAL1593588.1"/>
    </source>
</evidence>
<organism evidence="8 9">
    <name type="scientific">Nothophoma quercina</name>
    <dbReference type="NCBI Taxonomy" id="749835"/>
    <lineage>
        <taxon>Eukaryota</taxon>
        <taxon>Fungi</taxon>
        <taxon>Dikarya</taxon>
        <taxon>Ascomycota</taxon>
        <taxon>Pezizomycotina</taxon>
        <taxon>Dothideomycetes</taxon>
        <taxon>Pleosporomycetidae</taxon>
        <taxon>Pleosporales</taxon>
        <taxon>Pleosporineae</taxon>
        <taxon>Didymellaceae</taxon>
        <taxon>Nothophoma</taxon>
    </lineage>
</organism>
<sequence length="231" mass="25683">MAPIPTADSEFLYTERISQYVSLPPAALATPLPALCASVFSPLLLSYFPPARGIILAYEDVTLSSSPHSTEDHSEPVMLRHIDEYSSPFLWATATFLIWRPQHNKWITGRITHQSKTHITLSYLNIFPVSVLSTHLPPSWTFEQTQTGTDSYHTSDEGGVWVGEDGEIAGDLRVRLLDFDGRTDGKAKGKGMRLEGSLLSEQDEKRKEKEKGKGKAKRGILKAQSSQEIDV</sequence>
<dbReference type="EMBL" id="JAKIXB020000040">
    <property type="protein sequence ID" value="KAL1593588.1"/>
    <property type="molecule type" value="Genomic_DNA"/>
</dbReference>
<feature type="domain" description="RPA43 OB" evidence="7">
    <location>
        <begin position="101"/>
        <end position="199"/>
    </location>
</feature>